<feature type="transmembrane region" description="Helical" evidence="23">
    <location>
        <begin position="340"/>
        <end position="358"/>
    </location>
</feature>
<evidence type="ECO:0000256" key="15">
    <source>
        <dbReference type="ARBA" id="ARBA00033270"/>
    </source>
</evidence>
<dbReference type="Pfam" id="PF01098">
    <property type="entry name" value="FTSW_RODA_SPOVE"/>
    <property type="match status" value="1"/>
</dbReference>
<evidence type="ECO:0000256" key="11">
    <source>
        <dbReference type="ARBA" id="ARBA00023136"/>
    </source>
</evidence>
<accession>A0ABW4HSL6</accession>
<comment type="catalytic activity">
    <reaction evidence="20">
        <text>[GlcNAc-(1-&gt;4)-Mur2Ac(oyl-L-Ala-gamma-D-Glu-L-Lys-D-Ala-D-Ala)](n)-di-trans,octa-cis-undecaprenyl diphosphate + beta-D-GlcNAc-(1-&gt;4)-Mur2Ac(oyl-L-Ala-gamma-D-Glu-L-Lys-D-Ala-D-Ala)-di-trans,octa-cis-undecaprenyl diphosphate = [GlcNAc-(1-&gt;4)-Mur2Ac(oyl-L-Ala-gamma-D-Glu-L-Lys-D-Ala-D-Ala)](n+1)-di-trans,octa-cis-undecaprenyl diphosphate + di-trans,octa-cis-undecaprenyl diphosphate + H(+)</text>
        <dbReference type="Rhea" id="RHEA:23708"/>
        <dbReference type="Rhea" id="RHEA-COMP:9602"/>
        <dbReference type="Rhea" id="RHEA-COMP:9603"/>
        <dbReference type="ChEBI" id="CHEBI:15378"/>
        <dbReference type="ChEBI" id="CHEBI:58405"/>
        <dbReference type="ChEBI" id="CHEBI:60033"/>
        <dbReference type="ChEBI" id="CHEBI:78435"/>
        <dbReference type="EC" id="2.4.99.28"/>
    </reaction>
</comment>
<evidence type="ECO:0000256" key="5">
    <source>
        <dbReference type="ARBA" id="ARBA00022676"/>
    </source>
</evidence>
<dbReference type="PANTHER" id="PTHR30474">
    <property type="entry name" value="CELL CYCLE PROTEIN"/>
    <property type="match status" value="1"/>
</dbReference>
<comment type="similarity">
    <text evidence="16">Belongs to the SEDS family. FtsW subfamily.</text>
</comment>
<evidence type="ECO:0000256" key="4">
    <source>
        <dbReference type="ARBA" id="ARBA00022618"/>
    </source>
</evidence>
<evidence type="ECO:0000256" key="23">
    <source>
        <dbReference type="SAM" id="Phobius"/>
    </source>
</evidence>
<sequence>MLQKLKYYDYTLIITPLVLTAFGLVMIYSASMVTAVVVDGVESTYYLKRQAMWFGIGFIAFIFTSIFPYQYYQKLMKIIVLSVLLLLVALLFAGTEVNNAKSWLQIGPMSLQPSEFAKLALIMYLSSVYSKKQAYIDRFGIGVLPPLIMTCVFVGLIVIQPDIGTASIVFLIACSVIISSGIRWKHIGILIAIGIVLAAIAAPSMVTDERISRFTGAYKPFETPDSDGYQLIQSYVAIGVGGLTGEGLGQSVQKLGYLTQAYTDFIMAVIAEELGFVGVVLVIGLLAIIVLRGIFISRKCTDSFGALLAIGISSMVGIQAFINLGAISGILPITGVTLPFVSYGGTSLLVLLISMGILNNIAMNVRKRESEAGDPNESQYTNIKHINRGGNNGRFKAY</sequence>
<evidence type="ECO:0000256" key="3">
    <source>
        <dbReference type="ARBA" id="ARBA00022475"/>
    </source>
</evidence>
<dbReference type="PANTHER" id="PTHR30474:SF2">
    <property type="entry name" value="PEPTIDOGLYCAN GLYCOSYLTRANSFERASE FTSW-RELATED"/>
    <property type="match status" value="1"/>
</dbReference>
<evidence type="ECO:0000256" key="20">
    <source>
        <dbReference type="ARBA" id="ARBA00049902"/>
    </source>
</evidence>
<evidence type="ECO:0000256" key="1">
    <source>
        <dbReference type="ARBA" id="ARBA00004651"/>
    </source>
</evidence>
<comment type="pathway">
    <text evidence="2">Cell wall biogenesis; peptidoglycan biosynthesis.</text>
</comment>
<keyword evidence="12" id="KW-0131">Cell cycle</keyword>
<evidence type="ECO:0000256" key="12">
    <source>
        <dbReference type="ARBA" id="ARBA00023306"/>
    </source>
</evidence>
<dbReference type="InterPro" id="IPR018365">
    <property type="entry name" value="Cell_cycle_FtsW-rel_CS"/>
</dbReference>
<proteinExistence type="inferred from homology"/>
<evidence type="ECO:0000256" key="9">
    <source>
        <dbReference type="ARBA" id="ARBA00022984"/>
    </source>
</evidence>
<evidence type="ECO:0000256" key="18">
    <source>
        <dbReference type="ARBA" id="ARBA00041418"/>
    </source>
</evidence>
<keyword evidence="8" id="KW-0133">Cell shape</keyword>
<feature type="transmembrane region" description="Helical" evidence="23">
    <location>
        <begin position="274"/>
        <end position="295"/>
    </location>
</feature>
<evidence type="ECO:0000256" key="13">
    <source>
        <dbReference type="ARBA" id="ARBA00023316"/>
    </source>
</evidence>
<feature type="transmembrane region" description="Helical" evidence="23">
    <location>
        <begin position="307"/>
        <end position="334"/>
    </location>
</feature>
<dbReference type="InterPro" id="IPR013437">
    <property type="entry name" value="FtsW"/>
</dbReference>
<evidence type="ECO:0000256" key="21">
    <source>
        <dbReference type="ARBA" id="ARBA00049966"/>
    </source>
</evidence>
<protein>
    <recommendedName>
        <fullName evidence="17">Probable peptidoglycan glycosyltransferase FtsW</fullName>
        <ecNumber evidence="19">2.4.99.28</ecNumber>
    </recommendedName>
    <alternativeName>
        <fullName evidence="18">Cell division protein FtsW</fullName>
    </alternativeName>
    <alternativeName>
        <fullName evidence="15">Cell wall polymerase</fullName>
    </alternativeName>
    <alternativeName>
        <fullName evidence="14">Peptidoglycan polymerase</fullName>
    </alternativeName>
</protein>
<evidence type="ECO:0000256" key="6">
    <source>
        <dbReference type="ARBA" id="ARBA00022679"/>
    </source>
</evidence>
<evidence type="ECO:0000256" key="19">
    <source>
        <dbReference type="ARBA" id="ARBA00044770"/>
    </source>
</evidence>
<reference evidence="25" key="1">
    <citation type="journal article" date="2019" name="Int. J. Syst. Evol. Microbiol.">
        <title>The Global Catalogue of Microorganisms (GCM) 10K type strain sequencing project: providing services to taxonomists for standard genome sequencing and annotation.</title>
        <authorList>
            <consortium name="The Broad Institute Genomics Platform"/>
            <consortium name="The Broad Institute Genome Sequencing Center for Infectious Disease"/>
            <person name="Wu L."/>
            <person name="Ma J."/>
        </authorList>
    </citation>
    <scope>NUCLEOTIDE SEQUENCE [LARGE SCALE GENOMIC DNA]</scope>
    <source>
        <strain evidence="25">CGMCC 1.12376</strain>
    </source>
</reference>
<keyword evidence="11 23" id="KW-0472">Membrane</keyword>
<keyword evidence="5" id="KW-0328">Glycosyltransferase</keyword>
<comment type="caution">
    <text evidence="24">The sequence shown here is derived from an EMBL/GenBank/DDBJ whole genome shotgun (WGS) entry which is preliminary data.</text>
</comment>
<comment type="function">
    <text evidence="21">Peptidoglycan polymerase that is essential for cell division.</text>
</comment>
<keyword evidence="25" id="KW-1185">Reference proteome</keyword>
<comment type="subcellular location">
    <subcellularLocation>
        <location evidence="1">Cell membrane</location>
        <topology evidence="1">Multi-pass membrane protein</topology>
    </subcellularLocation>
</comment>
<gene>
    <name evidence="24" type="primary">ftsW</name>
    <name evidence="24" type="ORF">ACFSBH_12925</name>
</gene>
<evidence type="ECO:0000313" key="24">
    <source>
        <dbReference type="EMBL" id="MFD1608531.1"/>
    </source>
</evidence>
<organism evidence="24 25">
    <name type="scientific">Oceanobacillus luteolus</name>
    <dbReference type="NCBI Taxonomy" id="1274358"/>
    <lineage>
        <taxon>Bacteria</taxon>
        <taxon>Bacillati</taxon>
        <taxon>Bacillota</taxon>
        <taxon>Bacilli</taxon>
        <taxon>Bacillales</taxon>
        <taxon>Bacillaceae</taxon>
        <taxon>Oceanobacillus</taxon>
    </lineage>
</organism>
<keyword evidence="13" id="KW-0961">Cell wall biogenesis/degradation</keyword>
<dbReference type="EC" id="2.4.99.28" evidence="19"/>
<keyword evidence="9" id="KW-0573">Peptidoglycan synthesis</keyword>
<evidence type="ECO:0000256" key="10">
    <source>
        <dbReference type="ARBA" id="ARBA00022989"/>
    </source>
</evidence>
<dbReference type="RefSeq" id="WP_251514920.1">
    <property type="nucleotide sequence ID" value="NZ_JAMBON010000022.1"/>
</dbReference>
<feature type="transmembrane region" description="Helical" evidence="23">
    <location>
        <begin position="106"/>
        <end position="127"/>
    </location>
</feature>
<feature type="region of interest" description="Disordered" evidence="22">
    <location>
        <begin position="372"/>
        <end position="398"/>
    </location>
</feature>
<dbReference type="NCBIfam" id="TIGR02614">
    <property type="entry name" value="ftsW"/>
    <property type="match status" value="1"/>
</dbReference>
<feature type="transmembrane region" description="Helical" evidence="23">
    <location>
        <begin position="12"/>
        <end position="38"/>
    </location>
</feature>
<evidence type="ECO:0000256" key="8">
    <source>
        <dbReference type="ARBA" id="ARBA00022960"/>
    </source>
</evidence>
<evidence type="ECO:0000256" key="16">
    <source>
        <dbReference type="ARBA" id="ARBA00038053"/>
    </source>
</evidence>
<evidence type="ECO:0000256" key="17">
    <source>
        <dbReference type="ARBA" id="ARBA00041185"/>
    </source>
</evidence>
<dbReference type="InterPro" id="IPR001182">
    <property type="entry name" value="FtsW/RodA"/>
</dbReference>
<feature type="transmembrane region" description="Helical" evidence="23">
    <location>
        <begin position="75"/>
        <end position="94"/>
    </location>
</feature>
<keyword evidence="6" id="KW-0808">Transferase</keyword>
<keyword evidence="7 23" id="KW-0812">Transmembrane</keyword>
<evidence type="ECO:0000313" key="25">
    <source>
        <dbReference type="Proteomes" id="UP001597221"/>
    </source>
</evidence>
<evidence type="ECO:0000256" key="14">
    <source>
        <dbReference type="ARBA" id="ARBA00032370"/>
    </source>
</evidence>
<evidence type="ECO:0000256" key="7">
    <source>
        <dbReference type="ARBA" id="ARBA00022692"/>
    </source>
</evidence>
<feature type="transmembrane region" description="Helical" evidence="23">
    <location>
        <begin position="139"/>
        <end position="159"/>
    </location>
</feature>
<evidence type="ECO:0000256" key="22">
    <source>
        <dbReference type="SAM" id="MobiDB-lite"/>
    </source>
</evidence>
<evidence type="ECO:0000256" key="2">
    <source>
        <dbReference type="ARBA" id="ARBA00004752"/>
    </source>
</evidence>
<keyword evidence="3" id="KW-1003">Cell membrane</keyword>
<dbReference type="EMBL" id="JBHUDE010000110">
    <property type="protein sequence ID" value="MFD1608531.1"/>
    <property type="molecule type" value="Genomic_DNA"/>
</dbReference>
<feature type="transmembrane region" description="Helical" evidence="23">
    <location>
        <begin position="50"/>
        <end position="68"/>
    </location>
</feature>
<dbReference type="Proteomes" id="UP001597221">
    <property type="component" value="Unassembled WGS sequence"/>
</dbReference>
<keyword evidence="10 23" id="KW-1133">Transmembrane helix</keyword>
<name>A0ABW4HSL6_9BACI</name>
<feature type="transmembrane region" description="Helical" evidence="23">
    <location>
        <begin position="165"/>
        <end position="182"/>
    </location>
</feature>
<feature type="transmembrane region" description="Helical" evidence="23">
    <location>
        <begin position="189"/>
        <end position="206"/>
    </location>
</feature>
<dbReference type="PROSITE" id="PS00428">
    <property type="entry name" value="FTSW_RODA_SPOVE"/>
    <property type="match status" value="1"/>
</dbReference>
<keyword evidence="4" id="KW-0132">Cell division</keyword>